<dbReference type="RefSeq" id="WP_132245020.1">
    <property type="nucleotide sequence ID" value="NZ_SLWV01000011.1"/>
</dbReference>
<dbReference type="OrthoDB" id="45689at2"/>
<accession>A0A4R2KL43</accession>
<dbReference type="Pfam" id="PF09719">
    <property type="entry name" value="C_GCAxxG_C_C"/>
    <property type="match status" value="1"/>
</dbReference>
<proteinExistence type="predicted"/>
<evidence type="ECO:0000313" key="1">
    <source>
        <dbReference type="EMBL" id="TCO74751.1"/>
    </source>
</evidence>
<name>A0A4R2KL43_9FIRM</name>
<organism evidence="1 2">
    <name type="scientific">Marinisporobacter balticus</name>
    <dbReference type="NCBI Taxonomy" id="2018667"/>
    <lineage>
        <taxon>Bacteria</taxon>
        <taxon>Bacillati</taxon>
        <taxon>Bacillota</taxon>
        <taxon>Clostridia</taxon>
        <taxon>Peptostreptococcales</taxon>
        <taxon>Thermotaleaceae</taxon>
        <taxon>Marinisporobacter</taxon>
    </lineage>
</organism>
<dbReference type="AlphaFoldDB" id="A0A4R2KL43"/>
<dbReference type="InterPro" id="IPR010181">
    <property type="entry name" value="CGCAxxGCC_motif"/>
</dbReference>
<dbReference type="NCBIfam" id="TIGR01909">
    <property type="entry name" value="C_GCAxxG_C_C"/>
    <property type="match status" value="1"/>
</dbReference>
<protein>
    <submittedName>
        <fullName evidence="1">C_GCAxxG_C_C family probable redox protein</fullName>
    </submittedName>
</protein>
<dbReference type="Proteomes" id="UP000294919">
    <property type="component" value="Unassembled WGS sequence"/>
</dbReference>
<evidence type="ECO:0000313" key="2">
    <source>
        <dbReference type="Proteomes" id="UP000294919"/>
    </source>
</evidence>
<reference evidence="1 2" key="1">
    <citation type="submission" date="2019-03" db="EMBL/GenBank/DDBJ databases">
        <title>Genomic Encyclopedia of Type Strains, Phase IV (KMG-IV): sequencing the most valuable type-strain genomes for metagenomic binning, comparative biology and taxonomic classification.</title>
        <authorList>
            <person name="Goeker M."/>
        </authorList>
    </citation>
    <scope>NUCLEOTIDE SEQUENCE [LARGE SCALE GENOMIC DNA]</scope>
    <source>
        <strain evidence="1 2">DSM 102940</strain>
    </source>
</reference>
<keyword evidence="2" id="KW-1185">Reference proteome</keyword>
<comment type="caution">
    <text evidence="1">The sequence shown here is derived from an EMBL/GenBank/DDBJ whole genome shotgun (WGS) entry which is preliminary data.</text>
</comment>
<dbReference type="EMBL" id="SLWV01000011">
    <property type="protein sequence ID" value="TCO74751.1"/>
    <property type="molecule type" value="Genomic_DNA"/>
</dbReference>
<sequence>MLVEMMKKYRDKSKYDLSCSETMVYAANEAYDLHLDPNTFKALAPFSGGMWIEDVCGALTGSLAVLGIIFTNHVAHESEHLKALTLEFIEKFEAKLGSRNCAKLKENYRTEEEGCNSVIYAAGEVLDTIVVRELKTKK</sequence>
<gene>
    <name evidence="1" type="ORF">EV214_11113</name>
</gene>